<evidence type="ECO:0000313" key="4">
    <source>
        <dbReference type="Proteomes" id="UP000295560"/>
    </source>
</evidence>
<keyword evidence="2" id="KW-1133">Transmembrane helix</keyword>
<dbReference type="EMBL" id="SMFZ01000002">
    <property type="protein sequence ID" value="TCK21787.1"/>
    <property type="molecule type" value="Genomic_DNA"/>
</dbReference>
<comment type="caution">
    <text evidence="3">The sequence shown here is derived from an EMBL/GenBank/DDBJ whole genome shotgun (WGS) entry which is preliminary data.</text>
</comment>
<dbReference type="Proteomes" id="UP000295560">
    <property type="component" value="Unassembled WGS sequence"/>
</dbReference>
<organism evidence="3 4">
    <name type="scientific">Pseudonocardia endophytica</name>
    <dbReference type="NCBI Taxonomy" id="401976"/>
    <lineage>
        <taxon>Bacteria</taxon>
        <taxon>Bacillati</taxon>
        <taxon>Actinomycetota</taxon>
        <taxon>Actinomycetes</taxon>
        <taxon>Pseudonocardiales</taxon>
        <taxon>Pseudonocardiaceae</taxon>
        <taxon>Pseudonocardia</taxon>
    </lineage>
</organism>
<evidence type="ECO:0000256" key="2">
    <source>
        <dbReference type="SAM" id="Phobius"/>
    </source>
</evidence>
<dbReference type="AlphaFoldDB" id="A0A4R1HHT0"/>
<protein>
    <submittedName>
        <fullName evidence="3">Uncharacterized protein</fullName>
    </submittedName>
</protein>
<keyword evidence="4" id="KW-1185">Reference proteome</keyword>
<sequence>MSVVGIVELLAWLISAAIAIWMAQDMIRVARGHDEASLVNAPDPLEEPYEPPATAERGSA</sequence>
<evidence type="ECO:0000313" key="3">
    <source>
        <dbReference type="EMBL" id="TCK21787.1"/>
    </source>
</evidence>
<reference evidence="3 4" key="1">
    <citation type="submission" date="2019-03" db="EMBL/GenBank/DDBJ databases">
        <title>Sequencing the genomes of 1000 actinobacteria strains.</title>
        <authorList>
            <person name="Klenk H.-P."/>
        </authorList>
    </citation>
    <scope>NUCLEOTIDE SEQUENCE [LARGE SCALE GENOMIC DNA]</scope>
    <source>
        <strain evidence="3 4">DSM 44969</strain>
    </source>
</reference>
<name>A0A4R1HHT0_PSEEN</name>
<feature type="region of interest" description="Disordered" evidence="1">
    <location>
        <begin position="39"/>
        <end position="60"/>
    </location>
</feature>
<accession>A0A4R1HHT0</accession>
<feature type="transmembrane region" description="Helical" evidence="2">
    <location>
        <begin position="6"/>
        <end position="23"/>
    </location>
</feature>
<keyword evidence="2" id="KW-0812">Transmembrane</keyword>
<gene>
    <name evidence="3" type="ORF">EV378_5778</name>
</gene>
<proteinExistence type="predicted"/>
<keyword evidence="2" id="KW-0472">Membrane</keyword>
<dbReference type="OrthoDB" id="3699446at2"/>
<dbReference type="RefSeq" id="WP_132430491.1">
    <property type="nucleotide sequence ID" value="NZ_SMFZ01000002.1"/>
</dbReference>
<evidence type="ECO:0000256" key="1">
    <source>
        <dbReference type="SAM" id="MobiDB-lite"/>
    </source>
</evidence>